<organism evidence="8 9">
    <name type="scientific">Colletotrichum sojae</name>
    <dbReference type="NCBI Taxonomy" id="2175907"/>
    <lineage>
        <taxon>Eukaryota</taxon>
        <taxon>Fungi</taxon>
        <taxon>Dikarya</taxon>
        <taxon>Ascomycota</taxon>
        <taxon>Pezizomycotina</taxon>
        <taxon>Sordariomycetes</taxon>
        <taxon>Hypocreomycetidae</taxon>
        <taxon>Glomerellales</taxon>
        <taxon>Glomerellaceae</taxon>
        <taxon>Colletotrichum</taxon>
        <taxon>Colletotrichum orchidearum species complex</taxon>
    </lineage>
</organism>
<evidence type="ECO:0000256" key="5">
    <source>
        <dbReference type="ARBA" id="ARBA00036813"/>
    </source>
</evidence>
<dbReference type="AlphaFoldDB" id="A0A8H6IN32"/>
<dbReference type="EMBL" id="WIGN01000641">
    <property type="protein sequence ID" value="KAF6786561.1"/>
    <property type="molecule type" value="Genomic_DNA"/>
</dbReference>
<dbReference type="Pfam" id="PF00501">
    <property type="entry name" value="AMP-binding"/>
    <property type="match status" value="1"/>
</dbReference>
<evidence type="ECO:0000313" key="8">
    <source>
        <dbReference type="EMBL" id="KAF6786561.1"/>
    </source>
</evidence>
<dbReference type="Gene3D" id="3.40.50.12780">
    <property type="entry name" value="N-terminal domain of ligase-like"/>
    <property type="match status" value="1"/>
</dbReference>
<dbReference type="GO" id="GO:0005524">
    <property type="term" value="F:ATP binding"/>
    <property type="evidence" value="ECO:0007669"/>
    <property type="project" value="UniProtKB-KW"/>
</dbReference>
<feature type="domain" description="AMP-dependent synthetase/ligase" evidence="7">
    <location>
        <begin position="57"/>
        <end position="497"/>
    </location>
</feature>
<keyword evidence="2 8" id="KW-0436">Ligase</keyword>
<evidence type="ECO:0000256" key="3">
    <source>
        <dbReference type="ARBA" id="ARBA00022741"/>
    </source>
</evidence>
<dbReference type="GO" id="GO:0005811">
    <property type="term" value="C:lipid droplet"/>
    <property type="evidence" value="ECO:0007669"/>
    <property type="project" value="TreeGrafter"/>
</dbReference>
<dbReference type="SUPFAM" id="SSF56801">
    <property type="entry name" value="Acetyl-CoA synthetase-like"/>
    <property type="match status" value="1"/>
</dbReference>
<dbReference type="InterPro" id="IPR000873">
    <property type="entry name" value="AMP-dep_synth/lig_dom"/>
</dbReference>
<dbReference type="Proteomes" id="UP000652219">
    <property type="component" value="Unassembled WGS sequence"/>
</dbReference>
<dbReference type="PROSITE" id="PS00455">
    <property type="entry name" value="AMP_BINDING"/>
    <property type="match status" value="1"/>
</dbReference>
<feature type="region of interest" description="Disordered" evidence="6">
    <location>
        <begin position="1"/>
        <end position="40"/>
    </location>
</feature>
<evidence type="ECO:0000256" key="6">
    <source>
        <dbReference type="SAM" id="MobiDB-lite"/>
    </source>
</evidence>
<comment type="catalytic activity">
    <reaction evidence="5">
        <text>a long-chain fatty acid + ATP + CoA = a long-chain fatty acyl-CoA + AMP + diphosphate</text>
        <dbReference type="Rhea" id="RHEA:15421"/>
        <dbReference type="ChEBI" id="CHEBI:30616"/>
        <dbReference type="ChEBI" id="CHEBI:33019"/>
        <dbReference type="ChEBI" id="CHEBI:57287"/>
        <dbReference type="ChEBI" id="CHEBI:57560"/>
        <dbReference type="ChEBI" id="CHEBI:83139"/>
        <dbReference type="ChEBI" id="CHEBI:456215"/>
        <dbReference type="EC" id="6.2.1.3"/>
    </reaction>
</comment>
<dbReference type="GO" id="GO:0004467">
    <property type="term" value="F:long-chain fatty acid-CoA ligase activity"/>
    <property type="evidence" value="ECO:0007669"/>
    <property type="project" value="UniProtKB-EC"/>
</dbReference>
<protein>
    <submittedName>
        <fullName evidence="8">Long-chain-fatty-acid-CoA ligase</fullName>
    </submittedName>
</protein>
<comment type="similarity">
    <text evidence="1">Belongs to the ATP-dependent AMP-binding enzyme family.</text>
</comment>
<dbReference type="PANTHER" id="PTHR43272">
    <property type="entry name" value="LONG-CHAIN-FATTY-ACID--COA LIGASE"/>
    <property type="match status" value="1"/>
</dbReference>
<evidence type="ECO:0000256" key="2">
    <source>
        <dbReference type="ARBA" id="ARBA00022598"/>
    </source>
</evidence>
<evidence type="ECO:0000259" key="7">
    <source>
        <dbReference type="Pfam" id="PF00501"/>
    </source>
</evidence>
<dbReference type="GO" id="GO:0005783">
    <property type="term" value="C:endoplasmic reticulum"/>
    <property type="evidence" value="ECO:0007669"/>
    <property type="project" value="TreeGrafter"/>
</dbReference>
<keyword evidence="4" id="KW-0067">ATP-binding</keyword>
<dbReference type="InterPro" id="IPR042099">
    <property type="entry name" value="ANL_N_sf"/>
</dbReference>
<keyword evidence="9" id="KW-1185">Reference proteome</keyword>
<comment type="caution">
    <text evidence="8">The sequence shown here is derived from an EMBL/GenBank/DDBJ whole genome shotgun (WGS) entry which is preliminary data.</text>
</comment>
<keyword evidence="3" id="KW-0547">Nucleotide-binding</keyword>
<dbReference type="GO" id="GO:0005886">
    <property type="term" value="C:plasma membrane"/>
    <property type="evidence" value="ECO:0007669"/>
    <property type="project" value="TreeGrafter"/>
</dbReference>
<accession>A0A8H6IN32</accession>
<reference evidence="8 9" key="1">
    <citation type="journal article" date="2020" name="Phytopathology">
        <title>Genome Sequence Resources of Colletotrichum truncatum, C. plurivorum, C. musicola, and C. sojae: Four Species Pathogenic to Soybean (Glycine max).</title>
        <authorList>
            <person name="Rogerio F."/>
            <person name="Boufleur T.R."/>
            <person name="Ciampi-Guillardi M."/>
            <person name="Sukno S.A."/>
            <person name="Thon M.R."/>
            <person name="Massola Junior N.S."/>
            <person name="Baroncelli R."/>
        </authorList>
    </citation>
    <scope>NUCLEOTIDE SEQUENCE [LARGE SCALE GENOMIC DNA]</scope>
    <source>
        <strain evidence="8 9">LFN0009</strain>
    </source>
</reference>
<dbReference type="GO" id="GO:0035336">
    <property type="term" value="P:long-chain fatty-acyl-CoA metabolic process"/>
    <property type="evidence" value="ECO:0007669"/>
    <property type="project" value="TreeGrafter"/>
</dbReference>
<name>A0A8H6IN32_9PEZI</name>
<evidence type="ECO:0000256" key="4">
    <source>
        <dbReference type="ARBA" id="ARBA00022840"/>
    </source>
</evidence>
<gene>
    <name evidence="8" type="ORF">CSOJ01_15413</name>
</gene>
<evidence type="ECO:0000256" key="1">
    <source>
        <dbReference type="ARBA" id="ARBA00006432"/>
    </source>
</evidence>
<evidence type="ECO:0000313" key="9">
    <source>
        <dbReference type="Proteomes" id="UP000652219"/>
    </source>
</evidence>
<sequence>MFSWSGARAPPSSVESSDAPHAPGETKPRRNRKVAGKGGLLSRPHEKVQTAYDIVNWAADTFGDKHAFGTRVPGETENPYKYTTYREYQILVREVGSGLRTLGLVKPDKILIYAATSPQWLAVAHGASSQSLVFVTAYEALGPAGLEHSLESTGAKAIFVDRHLCEKVTSVLNSKALPNVGLVVYNDHTAVTTTTNEWTDCLFKLKDTRPGLRVVGFGELLETGRQGAVNPWPPTPEDLCAIYYTSGSTGVPKGVPVKHKAVTASVAGLDSIVGHHLTPKDSFLAYLPLAHVLEFAFENSCLFWGVTMGYGGARTLFDYTTPAGSVEKGDLRLFQPTFMIGVPAIWERIRKAILAKVDSGSLAGRTAFWAWHKAKKTWVASGLSGPADLNGTVSGAAAEVVGSRLRFAMSGGGPVAESTQHFMSMTMAPLINGYGLTETMAIGGLMEPGPWKTVSMSIPASIETKLVDYREAGYFSTNNPPQGEIWIRGDSVMEGYYDNSVDTASAIAPGGWLRTGDIGQWEPDGNYRIIDRKKNLVKTLYGEYIALEKLESVYRSATIVANICIHASPQRPKPIAIVIPSPPALRQLAQRHGLDTDAEVSKLSQHPNIISDALQQLQEVATAAGLVSIEKVEAVVLVEDPEWSPQNGLTTAVGKLNRRGIIARYREQIDRVYGES</sequence>
<proteinExistence type="inferred from homology"/>
<dbReference type="PANTHER" id="PTHR43272:SF83">
    <property type="entry name" value="ACYL-COA SYNTHETASE LONG-CHAIN, ISOFORM J"/>
    <property type="match status" value="1"/>
</dbReference>
<dbReference type="InterPro" id="IPR020845">
    <property type="entry name" value="AMP-binding_CS"/>
</dbReference>